<proteinExistence type="inferred from homology"/>
<dbReference type="GO" id="GO:0004862">
    <property type="term" value="F:cAMP-dependent protein kinase inhibitor activity"/>
    <property type="evidence" value="ECO:0007669"/>
    <property type="project" value="TreeGrafter"/>
</dbReference>
<dbReference type="GO" id="GO:0005829">
    <property type="term" value="C:cytosol"/>
    <property type="evidence" value="ECO:0007669"/>
    <property type="project" value="TreeGrafter"/>
</dbReference>
<dbReference type="PROSITE" id="PS00888">
    <property type="entry name" value="CNMP_BINDING_1"/>
    <property type="match status" value="1"/>
</dbReference>
<keyword evidence="4" id="KW-0472">Membrane</keyword>
<dbReference type="GO" id="GO:0030552">
    <property type="term" value="F:cAMP binding"/>
    <property type="evidence" value="ECO:0007669"/>
    <property type="project" value="UniProtKB-KW"/>
</dbReference>
<dbReference type="SUPFAM" id="SSF51206">
    <property type="entry name" value="cAMP-binding domain-like"/>
    <property type="match status" value="2"/>
</dbReference>
<dbReference type="PROSITE" id="PS50042">
    <property type="entry name" value="CNMP_BINDING_3"/>
    <property type="match status" value="1"/>
</dbReference>
<dbReference type="STRING" id="307972.A0A2G8KB34"/>
<name>A0A2G8KB34_STIJA</name>
<evidence type="ECO:0000256" key="2">
    <source>
        <dbReference type="ARBA" id="ARBA00022566"/>
    </source>
</evidence>
<dbReference type="SMART" id="SM00100">
    <property type="entry name" value="cNMP"/>
    <property type="match status" value="1"/>
</dbReference>
<keyword evidence="7" id="KW-1185">Reference proteome</keyword>
<comment type="similarity">
    <text evidence="1">Belongs to the cAMP-dependent kinase regulatory chain family.</text>
</comment>
<dbReference type="InterPro" id="IPR018490">
    <property type="entry name" value="cNMP-bd_dom_sf"/>
</dbReference>
<dbReference type="OrthoDB" id="2021138at2759"/>
<dbReference type="InterPro" id="IPR000595">
    <property type="entry name" value="cNMP-bd_dom"/>
</dbReference>
<keyword evidence="2" id="KW-0116">cAMP-binding</keyword>
<organism evidence="6 7">
    <name type="scientific">Stichopus japonicus</name>
    <name type="common">Sea cucumber</name>
    <dbReference type="NCBI Taxonomy" id="307972"/>
    <lineage>
        <taxon>Eukaryota</taxon>
        <taxon>Metazoa</taxon>
        <taxon>Echinodermata</taxon>
        <taxon>Eleutherozoa</taxon>
        <taxon>Echinozoa</taxon>
        <taxon>Holothuroidea</taxon>
        <taxon>Aspidochirotacea</taxon>
        <taxon>Aspidochirotida</taxon>
        <taxon>Stichopodidae</taxon>
        <taxon>Apostichopus</taxon>
    </lineage>
</organism>
<evidence type="ECO:0000256" key="4">
    <source>
        <dbReference type="SAM" id="Phobius"/>
    </source>
</evidence>
<protein>
    <recommendedName>
        <fullName evidence="5">Cyclic nucleotide-binding domain-containing protein</fullName>
    </recommendedName>
</protein>
<dbReference type="InterPro" id="IPR050503">
    <property type="entry name" value="cAMP-dep_PK_reg_su-like"/>
</dbReference>
<dbReference type="CDD" id="cd00038">
    <property type="entry name" value="CAP_ED"/>
    <property type="match status" value="1"/>
</dbReference>
<evidence type="ECO:0000256" key="1">
    <source>
        <dbReference type="ARBA" id="ARBA00005753"/>
    </source>
</evidence>
<dbReference type="GO" id="GO:0034236">
    <property type="term" value="F:protein kinase A catalytic subunit binding"/>
    <property type="evidence" value="ECO:0007669"/>
    <property type="project" value="TreeGrafter"/>
</dbReference>
<dbReference type="PRINTS" id="PR00103">
    <property type="entry name" value="CAMPKINASE"/>
</dbReference>
<dbReference type="EMBL" id="MRZV01000728">
    <property type="protein sequence ID" value="PIK45195.1"/>
    <property type="molecule type" value="Genomic_DNA"/>
</dbReference>
<gene>
    <name evidence="6" type="ORF">BSL78_17954</name>
</gene>
<dbReference type="PANTHER" id="PTHR11635:SF152">
    <property type="entry name" value="CAMP-DEPENDENT PROTEIN KINASE TYPE I REGULATORY SUBUNIT-RELATED"/>
    <property type="match status" value="1"/>
</dbReference>
<keyword evidence="2" id="KW-0547">Nucleotide-binding</keyword>
<comment type="caution">
    <text evidence="6">The sequence shown here is derived from an EMBL/GenBank/DDBJ whole genome shotgun (WGS) entry which is preliminary data.</text>
</comment>
<dbReference type="InterPro" id="IPR014710">
    <property type="entry name" value="RmlC-like_jellyroll"/>
</dbReference>
<dbReference type="Proteomes" id="UP000230750">
    <property type="component" value="Unassembled WGS sequence"/>
</dbReference>
<dbReference type="GO" id="GO:0005952">
    <property type="term" value="C:cAMP-dependent protein kinase complex"/>
    <property type="evidence" value="ECO:0007669"/>
    <property type="project" value="InterPro"/>
</dbReference>
<feature type="domain" description="Cyclic nucleotide-binding" evidence="5">
    <location>
        <begin position="37"/>
        <end position="197"/>
    </location>
</feature>
<evidence type="ECO:0000259" key="5">
    <source>
        <dbReference type="PROSITE" id="PS50042"/>
    </source>
</evidence>
<sequence length="606" mass="69540">MAHIYDEVVSLISKEPSKRPDLEIEMLLPWFLSMSGLFKAQRTEVVKDILRNCEFRSVPPDLAIITQGERGDSFYIILSGSVSIYINQTLEEQGNVTRSKTSPCVLNGTAPSLDCNGNVISDDDVTADNVIESSQKRTSQTVLDRSSFGVHIRDLGPGKSFGELALVQTNSIRNASVISENATDLIVIDRELYNRSLKAAQKQECRKNSTLLTLILYLVEVYYLMMFSFHCIFIMTYMGVVLLVKAIQPHGLKQMIVLVTTNRIHRFKHRRRHLTSYPKIREKHGSHKHVSDVCIIGPPDYVGEFEVLLRLPTYIQTVTCVEKVETFELDFTSFTRLIAKKNPNTYNHMHQLAEMKLASRVERFKKEQIRNPVLPQLLQKFIDINSPFRFKVHMTSDLESDGYVHYPPWYHYRDKQRRFLHHRRREKEIKEKQEMNFRKTQQLLLHRQIQNLSLISNDSAGNAHSDTDSEILPVISPDSRININPASGLVKLPRRMYSLDETSPRSTSIGPGEIKWQRPRSFSLALPTKTPLLRTKGSLPIDVDERENGMALPKADAYFPEVTFTEKPRKMSEPTVDLHNTNRALFLPQSRPITSTLALSDKTKYD</sequence>
<evidence type="ECO:0000313" key="6">
    <source>
        <dbReference type="EMBL" id="PIK45195.1"/>
    </source>
</evidence>
<feature type="transmembrane region" description="Helical" evidence="4">
    <location>
        <begin position="221"/>
        <end position="244"/>
    </location>
</feature>
<dbReference type="PANTHER" id="PTHR11635">
    <property type="entry name" value="CAMP-DEPENDENT PROTEIN KINASE REGULATORY CHAIN"/>
    <property type="match status" value="1"/>
</dbReference>
<dbReference type="Gene3D" id="2.60.120.10">
    <property type="entry name" value="Jelly Rolls"/>
    <property type="match status" value="2"/>
</dbReference>
<keyword evidence="4" id="KW-1133">Transmembrane helix</keyword>
<evidence type="ECO:0000256" key="3">
    <source>
        <dbReference type="ARBA" id="ARBA00023149"/>
    </source>
</evidence>
<keyword evidence="3" id="KW-0114">cAMP</keyword>
<dbReference type="InterPro" id="IPR018488">
    <property type="entry name" value="cNMP-bd_CS"/>
</dbReference>
<accession>A0A2G8KB34</accession>
<dbReference type="AlphaFoldDB" id="A0A2G8KB34"/>
<evidence type="ECO:0000313" key="7">
    <source>
        <dbReference type="Proteomes" id="UP000230750"/>
    </source>
</evidence>
<reference evidence="6 7" key="1">
    <citation type="journal article" date="2017" name="PLoS Biol.">
        <title>The sea cucumber genome provides insights into morphological evolution and visceral regeneration.</title>
        <authorList>
            <person name="Zhang X."/>
            <person name="Sun L."/>
            <person name="Yuan J."/>
            <person name="Sun Y."/>
            <person name="Gao Y."/>
            <person name="Zhang L."/>
            <person name="Li S."/>
            <person name="Dai H."/>
            <person name="Hamel J.F."/>
            <person name="Liu C."/>
            <person name="Yu Y."/>
            <person name="Liu S."/>
            <person name="Lin W."/>
            <person name="Guo K."/>
            <person name="Jin S."/>
            <person name="Xu P."/>
            <person name="Storey K.B."/>
            <person name="Huan P."/>
            <person name="Zhang T."/>
            <person name="Zhou Y."/>
            <person name="Zhang J."/>
            <person name="Lin C."/>
            <person name="Li X."/>
            <person name="Xing L."/>
            <person name="Huo D."/>
            <person name="Sun M."/>
            <person name="Wang L."/>
            <person name="Mercier A."/>
            <person name="Li F."/>
            <person name="Yang H."/>
            <person name="Xiang J."/>
        </authorList>
    </citation>
    <scope>NUCLEOTIDE SEQUENCE [LARGE SCALE GENOMIC DNA]</scope>
    <source>
        <strain evidence="6">Shaxun</strain>
        <tissue evidence="6">Muscle</tissue>
    </source>
</reference>
<keyword evidence="4" id="KW-0812">Transmembrane</keyword>